<dbReference type="GO" id="GO:0004497">
    <property type="term" value="F:monooxygenase activity"/>
    <property type="evidence" value="ECO:0007669"/>
    <property type="project" value="InterPro"/>
</dbReference>
<gene>
    <name evidence="3" type="primary">Cyp2r1_0</name>
    <name evidence="3" type="ORF">GTO96_0002033</name>
</gene>
<feature type="compositionally biased region" description="Basic and acidic residues" evidence="1">
    <location>
        <begin position="114"/>
        <end position="147"/>
    </location>
</feature>
<proteinExistence type="predicted"/>
<evidence type="ECO:0000313" key="4">
    <source>
        <dbReference type="Proteomes" id="UP000886611"/>
    </source>
</evidence>
<dbReference type="GO" id="GO:0020037">
    <property type="term" value="F:heme binding"/>
    <property type="evidence" value="ECO:0007669"/>
    <property type="project" value="InterPro"/>
</dbReference>
<protein>
    <submittedName>
        <fullName evidence="3">CP2R1 hydroxylase</fullName>
    </submittedName>
</protein>
<dbReference type="GO" id="GO:0016705">
    <property type="term" value="F:oxidoreductase activity, acting on paired donors, with incorporation or reduction of molecular oxygen"/>
    <property type="evidence" value="ECO:0007669"/>
    <property type="project" value="InterPro"/>
</dbReference>
<evidence type="ECO:0000256" key="2">
    <source>
        <dbReference type="SAM" id="Phobius"/>
    </source>
</evidence>
<keyword evidence="2" id="KW-1133">Transmembrane helix</keyword>
<keyword evidence="2" id="KW-0472">Membrane</keyword>
<name>A0A8X7X8Y3_POLSE</name>
<sequence length="185" mass="20400">MKIQATPKVTAWPPVSAWHTNTAVGALLLAVVTLLLIRQLLKQRRPRGFPPGPSRLPLIGNVLSLASEPHVFMRKQSERHGQVGDDEVAAGAGGENPLKTLSVPLAHPLYWHPSRNENMEMDKEGQNGKGDNRRYNKSGRETSKKVQESGLKWCGQVMRGHHEDVGKRVMGMEEKAMEATAEVDG</sequence>
<feature type="region of interest" description="Disordered" evidence="1">
    <location>
        <begin position="112"/>
        <end position="149"/>
    </location>
</feature>
<dbReference type="GO" id="GO:0005506">
    <property type="term" value="F:iron ion binding"/>
    <property type="evidence" value="ECO:0007669"/>
    <property type="project" value="InterPro"/>
</dbReference>
<dbReference type="SUPFAM" id="SSF48264">
    <property type="entry name" value="Cytochrome P450"/>
    <property type="match status" value="1"/>
</dbReference>
<keyword evidence="4" id="KW-1185">Reference proteome</keyword>
<dbReference type="Gene3D" id="1.10.630.10">
    <property type="entry name" value="Cytochrome P450"/>
    <property type="match status" value="1"/>
</dbReference>
<feature type="non-terminal residue" evidence="3">
    <location>
        <position position="1"/>
    </location>
</feature>
<evidence type="ECO:0000256" key="1">
    <source>
        <dbReference type="SAM" id="MobiDB-lite"/>
    </source>
</evidence>
<feature type="region of interest" description="Disordered" evidence="1">
    <location>
        <begin position="77"/>
        <end position="100"/>
    </location>
</feature>
<organism evidence="3 4">
    <name type="scientific">Polypterus senegalus</name>
    <name type="common">Senegal bichir</name>
    <dbReference type="NCBI Taxonomy" id="55291"/>
    <lineage>
        <taxon>Eukaryota</taxon>
        <taxon>Metazoa</taxon>
        <taxon>Chordata</taxon>
        <taxon>Craniata</taxon>
        <taxon>Vertebrata</taxon>
        <taxon>Euteleostomi</taxon>
        <taxon>Actinopterygii</taxon>
        <taxon>Polypteriformes</taxon>
        <taxon>Polypteridae</taxon>
        <taxon>Polypterus</taxon>
    </lineage>
</organism>
<reference evidence="3 4" key="1">
    <citation type="journal article" date="2021" name="Cell">
        <title>Tracing the genetic footprints of vertebrate landing in non-teleost ray-finned fishes.</title>
        <authorList>
            <person name="Bi X."/>
            <person name="Wang K."/>
            <person name="Yang L."/>
            <person name="Pan H."/>
            <person name="Jiang H."/>
            <person name="Wei Q."/>
            <person name="Fang M."/>
            <person name="Yu H."/>
            <person name="Zhu C."/>
            <person name="Cai Y."/>
            <person name="He Y."/>
            <person name="Gan X."/>
            <person name="Zeng H."/>
            <person name="Yu D."/>
            <person name="Zhu Y."/>
            <person name="Jiang H."/>
            <person name="Qiu Q."/>
            <person name="Yang H."/>
            <person name="Zhang Y.E."/>
            <person name="Wang W."/>
            <person name="Zhu M."/>
            <person name="He S."/>
            <person name="Zhang G."/>
        </authorList>
    </citation>
    <scope>NUCLEOTIDE SEQUENCE [LARGE SCALE GENOMIC DNA]</scope>
    <source>
        <strain evidence="3">Bchr_013</strain>
    </source>
</reference>
<dbReference type="Proteomes" id="UP000886611">
    <property type="component" value="Unassembled WGS sequence"/>
</dbReference>
<dbReference type="InterPro" id="IPR036396">
    <property type="entry name" value="Cyt_P450_sf"/>
</dbReference>
<feature type="transmembrane region" description="Helical" evidence="2">
    <location>
        <begin position="17"/>
        <end position="37"/>
    </location>
</feature>
<keyword evidence="2" id="KW-0812">Transmembrane</keyword>
<dbReference type="EMBL" id="JAATIS010004040">
    <property type="protein sequence ID" value="KAG2463090.1"/>
    <property type="molecule type" value="Genomic_DNA"/>
</dbReference>
<feature type="non-terminal residue" evidence="3">
    <location>
        <position position="185"/>
    </location>
</feature>
<accession>A0A8X7X8Y3</accession>
<comment type="caution">
    <text evidence="3">The sequence shown here is derived from an EMBL/GenBank/DDBJ whole genome shotgun (WGS) entry which is preliminary data.</text>
</comment>
<dbReference type="AlphaFoldDB" id="A0A8X7X8Y3"/>
<evidence type="ECO:0000313" key="3">
    <source>
        <dbReference type="EMBL" id="KAG2463090.1"/>
    </source>
</evidence>